<evidence type="ECO:0000313" key="3">
    <source>
        <dbReference type="Proteomes" id="UP001305606"/>
    </source>
</evidence>
<dbReference type="EMBL" id="CP117522">
    <property type="protein sequence ID" value="WNE94508.1"/>
    <property type="molecule type" value="Genomic_DNA"/>
</dbReference>
<proteinExistence type="predicted"/>
<sequence length="204" mass="20073">MGRHSRPTAAQQARATTLKAATALGVAGTIAIGLHVALGGDKSVEARAELSTQQDQAPAHIDPAVDPTPSQNHVSPSESGKPKPISDDTDATATPGGGATDGGDDRQRHTTPATPDANPSKDTPSEAAPAPAQRGDQVTEDPSAPSGTTPSAEPTIAPSEQPSQPSQTPEQSGEHGKGLVGGLVDGVGDTLGGVLGGLGNALGG</sequence>
<name>A0ABY9UPV5_9ACTN</name>
<feature type="compositionally biased region" description="Polar residues" evidence="1">
    <location>
        <begin position="68"/>
        <end position="78"/>
    </location>
</feature>
<feature type="region of interest" description="Disordered" evidence="1">
    <location>
        <begin position="47"/>
        <end position="204"/>
    </location>
</feature>
<accession>A0ABY9UPV5</accession>
<dbReference type="Proteomes" id="UP001305606">
    <property type="component" value="Chromosome"/>
</dbReference>
<feature type="compositionally biased region" description="Low complexity" evidence="1">
    <location>
        <begin position="158"/>
        <end position="171"/>
    </location>
</feature>
<dbReference type="RefSeq" id="WP_311033970.1">
    <property type="nucleotide sequence ID" value="NZ_CP117522.1"/>
</dbReference>
<keyword evidence="3" id="KW-1185">Reference proteome</keyword>
<feature type="compositionally biased region" description="Gly residues" evidence="1">
    <location>
        <begin position="178"/>
        <end position="204"/>
    </location>
</feature>
<reference evidence="2 3" key="1">
    <citation type="submission" date="2023-02" db="EMBL/GenBank/DDBJ databases">
        <title>Streptomyces sp. SCA4-21 with antifungal activity against Fusarium oxysporum f. sp. cubense, Streptomyces sp. SCA2-17 with antifungal activity against Fusarium oxysporum f. sp. cubense.</title>
        <authorList>
            <person name="Qi D."/>
        </authorList>
    </citation>
    <scope>NUCLEOTIDE SEQUENCE [LARGE SCALE GENOMIC DNA]</scope>
    <source>
        <strain evidence="2 3">SCA4-21</strain>
    </source>
</reference>
<evidence type="ECO:0000256" key="1">
    <source>
        <dbReference type="SAM" id="MobiDB-lite"/>
    </source>
</evidence>
<gene>
    <name evidence="2" type="ORF">PS467_03770</name>
</gene>
<organism evidence="2 3">
    <name type="scientific">Streptomyces luomodiensis</name>
    <dbReference type="NCBI Taxonomy" id="3026192"/>
    <lineage>
        <taxon>Bacteria</taxon>
        <taxon>Bacillati</taxon>
        <taxon>Actinomycetota</taxon>
        <taxon>Actinomycetes</taxon>
        <taxon>Kitasatosporales</taxon>
        <taxon>Streptomycetaceae</taxon>
        <taxon>Streptomyces</taxon>
    </lineage>
</organism>
<evidence type="ECO:0000313" key="2">
    <source>
        <dbReference type="EMBL" id="WNE94508.1"/>
    </source>
</evidence>
<protein>
    <submittedName>
        <fullName evidence="2">Extensin</fullName>
    </submittedName>
</protein>